<dbReference type="Proteomes" id="UP001054945">
    <property type="component" value="Unassembled WGS sequence"/>
</dbReference>
<reference evidence="1 2" key="1">
    <citation type="submission" date="2021-06" db="EMBL/GenBank/DDBJ databases">
        <title>Caerostris extrusa draft genome.</title>
        <authorList>
            <person name="Kono N."/>
            <person name="Arakawa K."/>
        </authorList>
    </citation>
    <scope>NUCLEOTIDE SEQUENCE [LARGE SCALE GENOMIC DNA]</scope>
</reference>
<dbReference type="AlphaFoldDB" id="A0AAV4VLC8"/>
<keyword evidence="2" id="KW-1185">Reference proteome</keyword>
<gene>
    <name evidence="1" type="ORF">CEXT_46431</name>
</gene>
<evidence type="ECO:0000313" key="1">
    <source>
        <dbReference type="EMBL" id="GIY70730.1"/>
    </source>
</evidence>
<organism evidence="1 2">
    <name type="scientific">Caerostris extrusa</name>
    <name type="common">Bark spider</name>
    <name type="synonym">Caerostris bankana</name>
    <dbReference type="NCBI Taxonomy" id="172846"/>
    <lineage>
        <taxon>Eukaryota</taxon>
        <taxon>Metazoa</taxon>
        <taxon>Ecdysozoa</taxon>
        <taxon>Arthropoda</taxon>
        <taxon>Chelicerata</taxon>
        <taxon>Arachnida</taxon>
        <taxon>Araneae</taxon>
        <taxon>Araneomorphae</taxon>
        <taxon>Entelegynae</taxon>
        <taxon>Araneoidea</taxon>
        <taxon>Araneidae</taxon>
        <taxon>Caerostris</taxon>
    </lineage>
</organism>
<accession>A0AAV4VLC8</accession>
<dbReference type="EMBL" id="BPLR01014710">
    <property type="protein sequence ID" value="GIY70730.1"/>
    <property type="molecule type" value="Genomic_DNA"/>
</dbReference>
<protein>
    <submittedName>
        <fullName evidence="1">Uncharacterized protein</fullName>
    </submittedName>
</protein>
<name>A0AAV4VLC8_CAEEX</name>
<sequence length="78" mass="8582">MSSVAKGFPITHVSQKRKLKLKNNWGETGNEGKVRIVSVEGKHLIICAAVPLFLLPFQSRQSCSGAVVKIIKSTEMCR</sequence>
<evidence type="ECO:0000313" key="2">
    <source>
        <dbReference type="Proteomes" id="UP001054945"/>
    </source>
</evidence>
<proteinExistence type="predicted"/>
<comment type="caution">
    <text evidence="1">The sequence shown here is derived from an EMBL/GenBank/DDBJ whole genome shotgun (WGS) entry which is preliminary data.</text>
</comment>